<keyword evidence="3" id="KW-1185">Reference proteome</keyword>
<keyword evidence="1" id="KW-1133">Transmembrane helix</keyword>
<dbReference type="AlphaFoldDB" id="A0A839V6D1"/>
<accession>A0A839V6D1</accession>
<evidence type="ECO:0000256" key="1">
    <source>
        <dbReference type="SAM" id="Phobius"/>
    </source>
</evidence>
<dbReference type="InterPro" id="IPR045708">
    <property type="entry name" value="DUF6064"/>
</dbReference>
<evidence type="ECO:0008006" key="4">
    <source>
        <dbReference type="Google" id="ProtNLM"/>
    </source>
</evidence>
<evidence type="ECO:0000313" key="3">
    <source>
        <dbReference type="Proteomes" id="UP000547614"/>
    </source>
</evidence>
<dbReference type="Pfam" id="PF19540">
    <property type="entry name" value="DUF6064"/>
    <property type="match status" value="1"/>
</dbReference>
<dbReference type="EMBL" id="JACHXP010000008">
    <property type="protein sequence ID" value="MBB3190691.1"/>
    <property type="molecule type" value="Genomic_DNA"/>
</dbReference>
<sequence>MGDWWTYHPEDFLMFSERVYTRLFMLHNQALWPAQLLALALGGLVLFALLHPRPGSSRLVAALLAMAWVFVAWSFLWQRYVPINWGIRYLVPLFVLQALLLIIVGATRRDGLGLPTRWSVSRGLGLVLFTYALVGHPFVAPLVGRGLTGAEIIGLTPDPLAFATLGVAVMASPAGRTWTLAAIPALWCLISGVTLAILDAAGAWLPPLAVVLALLARWWPEARR</sequence>
<keyword evidence="1" id="KW-0472">Membrane</keyword>
<feature type="transmembrane region" description="Helical" evidence="1">
    <location>
        <begin position="119"/>
        <end position="140"/>
    </location>
</feature>
<reference evidence="2 3" key="1">
    <citation type="submission" date="2020-08" db="EMBL/GenBank/DDBJ databases">
        <title>Genomic Encyclopedia of Type Strains, Phase III (KMG-III): the genomes of soil and plant-associated and newly described type strains.</title>
        <authorList>
            <person name="Whitman W."/>
        </authorList>
    </citation>
    <scope>NUCLEOTIDE SEQUENCE [LARGE SCALE GENOMIC DNA]</scope>
    <source>
        <strain evidence="2 3">CECT 7282</strain>
    </source>
</reference>
<feature type="transmembrane region" description="Helical" evidence="1">
    <location>
        <begin position="178"/>
        <end position="198"/>
    </location>
</feature>
<feature type="transmembrane region" description="Helical" evidence="1">
    <location>
        <begin position="204"/>
        <end position="220"/>
    </location>
</feature>
<feature type="transmembrane region" description="Helical" evidence="1">
    <location>
        <begin position="89"/>
        <end position="107"/>
    </location>
</feature>
<evidence type="ECO:0000313" key="2">
    <source>
        <dbReference type="EMBL" id="MBB3190691.1"/>
    </source>
</evidence>
<protein>
    <recommendedName>
        <fullName evidence="4">MFS transporter permease</fullName>
    </recommendedName>
</protein>
<dbReference type="Proteomes" id="UP000547614">
    <property type="component" value="Unassembled WGS sequence"/>
</dbReference>
<organism evidence="2 3">
    <name type="scientific">Halomonas cerina</name>
    <dbReference type="NCBI Taxonomy" id="447424"/>
    <lineage>
        <taxon>Bacteria</taxon>
        <taxon>Pseudomonadati</taxon>
        <taxon>Pseudomonadota</taxon>
        <taxon>Gammaproteobacteria</taxon>
        <taxon>Oceanospirillales</taxon>
        <taxon>Halomonadaceae</taxon>
        <taxon>Halomonas</taxon>
    </lineage>
</organism>
<comment type="caution">
    <text evidence="2">The sequence shown here is derived from an EMBL/GenBank/DDBJ whole genome shotgun (WGS) entry which is preliminary data.</text>
</comment>
<gene>
    <name evidence="2" type="ORF">FHR94_001925</name>
</gene>
<feature type="transmembrane region" description="Helical" evidence="1">
    <location>
        <begin position="30"/>
        <end position="50"/>
    </location>
</feature>
<feature type="transmembrane region" description="Helical" evidence="1">
    <location>
        <begin position="152"/>
        <end position="171"/>
    </location>
</feature>
<dbReference type="RefSeq" id="WP_183325491.1">
    <property type="nucleotide sequence ID" value="NZ_JACHXP010000008.1"/>
</dbReference>
<proteinExistence type="predicted"/>
<keyword evidence="1" id="KW-0812">Transmembrane</keyword>
<name>A0A839V6D1_9GAMM</name>
<feature type="transmembrane region" description="Helical" evidence="1">
    <location>
        <begin position="59"/>
        <end position="77"/>
    </location>
</feature>